<dbReference type="RefSeq" id="WP_123714163.1">
    <property type="nucleotide sequence ID" value="NZ_RKHR01000010.1"/>
</dbReference>
<dbReference type="EMBL" id="RKHR01000010">
    <property type="protein sequence ID" value="ROR94867.1"/>
    <property type="molecule type" value="Genomic_DNA"/>
</dbReference>
<organism evidence="2 3">
    <name type="scientific">Sinobacterium caligoides</name>
    <dbReference type="NCBI Taxonomy" id="933926"/>
    <lineage>
        <taxon>Bacteria</taxon>
        <taxon>Pseudomonadati</taxon>
        <taxon>Pseudomonadota</taxon>
        <taxon>Gammaproteobacteria</taxon>
        <taxon>Cellvibrionales</taxon>
        <taxon>Spongiibacteraceae</taxon>
        <taxon>Sinobacterium</taxon>
    </lineage>
</organism>
<dbReference type="PANTHER" id="PTHR39586">
    <property type="entry name" value="CYTOPLASMIC PROTEIN-RELATED"/>
    <property type="match status" value="1"/>
</dbReference>
<keyword evidence="3" id="KW-1185">Reference proteome</keyword>
<dbReference type="Gene3D" id="1.20.1440.40">
    <property type="entry name" value="YqcC-like"/>
    <property type="match status" value="1"/>
</dbReference>
<dbReference type="SUPFAM" id="SSF158452">
    <property type="entry name" value="YqcC-like"/>
    <property type="match status" value="1"/>
</dbReference>
<dbReference type="InterPro" id="IPR023376">
    <property type="entry name" value="YqcC-like_dom"/>
</dbReference>
<dbReference type="AlphaFoldDB" id="A0A3N2D510"/>
<evidence type="ECO:0000313" key="3">
    <source>
        <dbReference type="Proteomes" id="UP000275394"/>
    </source>
</evidence>
<comment type="caution">
    <text evidence="2">The sequence shown here is derived from an EMBL/GenBank/DDBJ whole genome shotgun (WGS) entry which is preliminary data.</text>
</comment>
<sequence>MSDRYTVAQQFMLAIEAELKVMGLWSERRPSERALSSLQPFCVDTLAFEQWLQFVFIERMLLLIEQRGMLPSSFGLAPMSEQSFSPRGVDSHDLTRLLERLDEALSC</sequence>
<feature type="domain" description="YqcC-like" evidence="1">
    <location>
        <begin position="10"/>
        <end position="103"/>
    </location>
</feature>
<dbReference type="PANTHER" id="PTHR39586:SF1">
    <property type="entry name" value="CYTOPLASMIC PROTEIN"/>
    <property type="match status" value="1"/>
</dbReference>
<protein>
    <submittedName>
        <fullName evidence="2">Uncharacterized protein YqcC (DUF446 family)</fullName>
    </submittedName>
</protein>
<dbReference type="Pfam" id="PF04287">
    <property type="entry name" value="DUF446"/>
    <property type="match status" value="1"/>
</dbReference>
<dbReference type="OrthoDB" id="8794567at2"/>
<gene>
    <name evidence="2" type="ORF">EDC56_3853</name>
</gene>
<name>A0A3N2D510_9GAMM</name>
<dbReference type="InterPro" id="IPR007384">
    <property type="entry name" value="UCP006257"/>
</dbReference>
<evidence type="ECO:0000259" key="1">
    <source>
        <dbReference type="Pfam" id="PF04287"/>
    </source>
</evidence>
<evidence type="ECO:0000313" key="2">
    <source>
        <dbReference type="EMBL" id="ROR94867.1"/>
    </source>
</evidence>
<dbReference type="InterPro" id="IPR036814">
    <property type="entry name" value="YqcC-like_sf"/>
</dbReference>
<proteinExistence type="predicted"/>
<dbReference type="Proteomes" id="UP000275394">
    <property type="component" value="Unassembled WGS sequence"/>
</dbReference>
<dbReference type="GO" id="GO:0044010">
    <property type="term" value="P:single-species biofilm formation"/>
    <property type="evidence" value="ECO:0007669"/>
    <property type="project" value="TreeGrafter"/>
</dbReference>
<reference evidence="2 3" key="1">
    <citation type="submission" date="2018-11" db="EMBL/GenBank/DDBJ databases">
        <title>Genomic Encyclopedia of Type Strains, Phase IV (KMG-IV): sequencing the most valuable type-strain genomes for metagenomic binning, comparative biology and taxonomic classification.</title>
        <authorList>
            <person name="Goeker M."/>
        </authorList>
    </citation>
    <scope>NUCLEOTIDE SEQUENCE [LARGE SCALE GENOMIC DNA]</scope>
    <source>
        <strain evidence="2 3">DSM 100316</strain>
    </source>
</reference>
<accession>A0A3N2D510</accession>